<name>A0A2B7XUZ2_9EURO</name>
<comment type="subcellular location">
    <subcellularLocation>
        <location evidence="1">Membrane</location>
        <topology evidence="1">Single-pass type I membrane protein</topology>
    </subcellularLocation>
</comment>
<sequence length="606" mass="67703">MPMIANYTPAYDAITVAPWNVVQLSQRDTSRQIPINHIPHPGITLTSACFSHKVYEERALVRCLSNIISVGFRRLHADIYWSAEQRRWIFCPATVRSKDGGVESIHEGSTDGPSDSSSQLTVPDYPADETGAINDEVSTPAGVLLDAGPYSCTQTLDISLFLSLLEDWLYLTDTTLDVEMLYIILDLHSAASADLPGEPSNAPAPEQLPSGPELLGPLFNTSFRPFLYTPKELEQERSNLNRSWYSVPPSWYPISEYFTTNKDSKGYHTTPDGWPPEIYLELYHSQKRVLVGWGTVDPQMETYNFSGDSDLIFPRGSLSKSKEIVVSDNGNNGSTLESGCLFDPKSTDLSNIDASWAEATITQRRPSEPLHLLSSELMACGISPIINSTLSNVTADVDFLPYQNVSYASQWAWAKDEPSEGDTPEDIFLSDLRCVRVDTSINGRWFPAKCSDEFYGVCRIGNEPFHWAITPERVSFDEVSQNCPVNTTFSRPRTSLESTYLYRYLLSQPQDIIDPSSEDVDKRSVWIDLNSVDIPTCWIAGGMKAQCPYEPNENAVQKRTVLVPTIAAIIVLVVGVLTIFVKCNTNRRNSRRTRVIKGWEYEGVPS</sequence>
<dbReference type="CDD" id="cd00037">
    <property type="entry name" value="CLECT"/>
    <property type="match status" value="1"/>
</dbReference>
<comment type="similarity">
    <text evidence="8">Belongs to the MTC6 family.</text>
</comment>
<evidence type="ECO:0000256" key="7">
    <source>
        <dbReference type="ARBA" id="ARBA00037703"/>
    </source>
</evidence>
<evidence type="ECO:0000256" key="3">
    <source>
        <dbReference type="ARBA" id="ARBA00022729"/>
    </source>
</evidence>
<dbReference type="STRING" id="1447875.A0A2B7XUZ2"/>
<keyword evidence="4 11" id="KW-1133">Transmembrane helix</keyword>
<dbReference type="EMBL" id="PDNB01000053">
    <property type="protein sequence ID" value="PGH12820.1"/>
    <property type="molecule type" value="Genomic_DNA"/>
</dbReference>
<dbReference type="GO" id="GO:0016020">
    <property type="term" value="C:membrane"/>
    <property type="evidence" value="ECO:0007669"/>
    <property type="project" value="UniProtKB-SubCell"/>
</dbReference>
<organism evidence="13 14">
    <name type="scientific">Helicocarpus griseus UAMH5409</name>
    <dbReference type="NCBI Taxonomy" id="1447875"/>
    <lineage>
        <taxon>Eukaryota</taxon>
        <taxon>Fungi</taxon>
        <taxon>Dikarya</taxon>
        <taxon>Ascomycota</taxon>
        <taxon>Pezizomycotina</taxon>
        <taxon>Eurotiomycetes</taxon>
        <taxon>Eurotiomycetidae</taxon>
        <taxon>Onygenales</taxon>
        <taxon>Ajellomycetaceae</taxon>
        <taxon>Helicocarpus</taxon>
    </lineage>
</organism>
<dbReference type="InterPro" id="IPR051008">
    <property type="entry name" value="Telomere_Capping_Maintenance"/>
</dbReference>
<evidence type="ECO:0000256" key="9">
    <source>
        <dbReference type="ARBA" id="ARBA00039865"/>
    </source>
</evidence>
<evidence type="ECO:0000256" key="4">
    <source>
        <dbReference type="ARBA" id="ARBA00022989"/>
    </source>
</evidence>
<feature type="domain" description="MTC6 partial TIM-barrel" evidence="12">
    <location>
        <begin position="22"/>
        <end position="405"/>
    </location>
</feature>
<comment type="caution">
    <text evidence="13">The sequence shown here is derived from an EMBL/GenBank/DDBJ whole genome shotgun (WGS) entry which is preliminary data.</text>
</comment>
<evidence type="ECO:0000256" key="8">
    <source>
        <dbReference type="ARBA" id="ARBA00038159"/>
    </source>
</evidence>
<dbReference type="Proteomes" id="UP000223968">
    <property type="component" value="Unassembled WGS sequence"/>
</dbReference>
<keyword evidence="14" id="KW-1185">Reference proteome</keyword>
<keyword evidence="3" id="KW-0732">Signal</keyword>
<proteinExistence type="inferred from homology"/>
<evidence type="ECO:0000256" key="11">
    <source>
        <dbReference type="SAM" id="Phobius"/>
    </source>
</evidence>
<dbReference type="AlphaFoldDB" id="A0A2B7XUZ2"/>
<evidence type="ECO:0000256" key="6">
    <source>
        <dbReference type="ARBA" id="ARBA00023180"/>
    </source>
</evidence>
<evidence type="ECO:0000313" key="13">
    <source>
        <dbReference type="EMBL" id="PGH12820.1"/>
    </source>
</evidence>
<feature type="transmembrane region" description="Helical" evidence="11">
    <location>
        <begin position="561"/>
        <end position="581"/>
    </location>
</feature>
<evidence type="ECO:0000256" key="2">
    <source>
        <dbReference type="ARBA" id="ARBA00022692"/>
    </source>
</evidence>
<keyword evidence="2 11" id="KW-0812">Transmembrane</keyword>
<evidence type="ECO:0000313" key="14">
    <source>
        <dbReference type="Proteomes" id="UP000223968"/>
    </source>
</evidence>
<feature type="region of interest" description="Disordered" evidence="10">
    <location>
        <begin position="101"/>
        <end position="130"/>
    </location>
</feature>
<dbReference type="PANTHER" id="PTHR35518:SF2">
    <property type="entry name" value="MAINTENANCE OF TELOMERE CAPPING PROTEIN 6"/>
    <property type="match status" value="1"/>
</dbReference>
<accession>A0A2B7XUZ2</accession>
<evidence type="ECO:0000256" key="10">
    <source>
        <dbReference type="SAM" id="MobiDB-lite"/>
    </source>
</evidence>
<evidence type="ECO:0000256" key="5">
    <source>
        <dbReference type="ARBA" id="ARBA00023136"/>
    </source>
</evidence>
<keyword evidence="5 11" id="KW-0472">Membrane</keyword>
<dbReference type="InterPro" id="IPR057530">
    <property type="entry name" value="TIM-barrel_MTC6"/>
</dbReference>
<dbReference type="OrthoDB" id="5573651at2759"/>
<reference evidence="13 14" key="1">
    <citation type="submission" date="2017-10" db="EMBL/GenBank/DDBJ databases">
        <title>Comparative genomics in systemic dimorphic fungi from Ajellomycetaceae.</title>
        <authorList>
            <person name="Munoz J.F."/>
            <person name="Mcewen J.G."/>
            <person name="Clay O.K."/>
            <person name="Cuomo C.A."/>
        </authorList>
    </citation>
    <scope>NUCLEOTIDE SEQUENCE [LARGE SCALE GENOMIC DNA]</scope>
    <source>
        <strain evidence="13 14">UAMH5409</strain>
    </source>
</reference>
<feature type="compositionally biased region" description="Polar residues" evidence="10">
    <location>
        <begin position="111"/>
        <end position="121"/>
    </location>
</feature>
<evidence type="ECO:0000256" key="1">
    <source>
        <dbReference type="ARBA" id="ARBA00004479"/>
    </source>
</evidence>
<gene>
    <name evidence="13" type="ORF">AJ79_04044</name>
</gene>
<protein>
    <recommendedName>
        <fullName evidence="9">Maintenance of telomere capping protein 6</fullName>
    </recommendedName>
</protein>
<comment type="function">
    <text evidence="7">May be involved in telomere capping.</text>
</comment>
<dbReference type="PANTHER" id="PTHR35518">
    <property type="entry name" value="MAINTENANCE OF TELOMOERE CAPPING"/>
    <property type="match status" value="1"/>
</dbReference>
<dbReference type="Pfam" id="PF25506">
    <property type="entry name" value="TIM-barrel_MTC6"/>
    <property type="match status" value="1"/>
</dbReference>
<evidence type="ECO:0000259" key="12">
    <source>
        <dbReference type="Pfam" id="PF25506"/>
    </source>
</evidence>
<keyword evidence="6" id="KW-0325">Glycoprotein</keyword>